<sequence>MVHIVLHSPAGNGSPRFPFEGYLGLTPLVVKGSVFTHIDSDDKPISAFAVSVHVRCYETRLTRFGPAQSNILADHSVTLWTSPAHPRPAPLGETEATFTVVVPVDSPGHSTAHFPDYRISWRVEAGSSSPISHPHIVGVGTRIIKSAELAIIRYGLLSPSASPSTPPYLLVAPTSSKPRAPVLHYRLTVPDSPIGPQDFLSVSVAVQSDNPSVSIRSASLTVERRIEL</sequence>
<reference evidence="1" key="2">
    <citation type="journal article" date="2022" name="New Phytol.">
        <title>Evolutionary transition to the ectomycorrhizal habit in the genomes of a hyperdiverse lineage of mushroom-forming fungi.</title>
        <authorList>
            <person name="Looney B."/>
            <person name="Miyauchi S."/>
            <person name="Morin E."/>
            <person name="Drula E."/>
            <person name="Courty P.E."/>
            <person name="Kohler A."/>
            <person name="Kuo A."/>
            <person name="LaButti K."/>
            <person name="Pangilinan J."/>
            <person name="Lipzen A."/>
            <person name="Riley R."/>
            <person name="Andreopoulos W."/>
            <person name="He G."/>
            <person name="Johnson J."/>
            <person name="Nolan M."/>
            <person name="Tritt A."/>
            <person name="Barry K.W."/>
            <person name="Grigoriev I.V."/>
            <person name="Nagy L.G."/>
            <person name="Hibbett D."/>
            <person name="Henrissat B."/>
            <person name="Matheny P.B."/>
            <person name="Labbe J."/>
            <person name="Martin F.M."/>
        </authorList>
    </citation>
    <scope>NUCLEOTIDE SEQUENCE</scope>
    <source>
        <strain evidence="1">EC-137</strain>
    </source>
</reference>
<gene>
    <name evidence="1" type="ORF">K488DRAFT_13700</name>
</gene>
<reference evidence="1" key="1">
    <citation type="submission" date="2021-02" db="EMBL/GenBank/DDBJ databases">
        <authorList>
            <consortium name="DOE Joint Genome Institute"/>
            <person name="Ahrendt S."/>
            <person name="Looney B.P."/>
            <person name="Miyauchi S."/>
            <person name="Morin E."/>
            <person name="Drula E."/>
            <person name="Courty P.E."/>
            <person name="Chicoki N."/>
            <person name="Fauchery L."/>
            <person name="Kohler A."/>
            <person name="Kuo A."/>
            <person name="Labutti K."/>
            <person name="Pangilinan J."/>
            <person name="Lipzen A."/>
            <person name="Riley R."/>
            <person name="Andreopoulos W."/>
            <person name="He G."/>
            <person name="Johnson J."/>
            <person name="Barry K.W."/>
            <person name="Grigoriev I.V."/>
            <person name="Nagy L."/>
            <person name="Hibbett D."/>
            <person name="Henrissat B."/>
            <person name="Matheny P.B."/>
            <person name="Labbe J."/>
            <person name="Martin F."/>
        </authorList>
    </citation>
    <scope>NUCLEOTIDE SEQUENCE</scope>
    <source>
        <strain evidence="1">EC-137</strain>
    </source>
</reference>
<name>A0ACB8QXB5_9AGAM</name>
<evidence type="ECO:0000313" key="1">
    <source>
        <dbReference type="EMBL" id="KAI0035976.1"/>
    </source>
</evidence>
<evidence type="ECO:0000313" key="2">
    <source>
        <dbReference type="Proteomes" id="UP000814128"/>
    </source>
</evidence>
<dbReference type="Proteomes" id="UP000814128">
    <property type="component" value="Unassembled WGS sequence"/>
</dbReference>
<proteinExistence type="predicted"/>
<accession>A0ACB8QXB5</accession>
<comment type="caution">
    <text evidence="1">The sequence shown here is derived from an EMBL/GenBank/DDBJ whole genome shotgun (WGS) entry which is preliminary data.</text>
</comment>
<feature type="non-terminal residue" evidence="1">
    <location>
        <position position="228"/>
    </location>
</feature>
<dbReference type="EMBL" id="MU273477">
    <property type="protein sequence ID" value="KAI0035976.1"/>
    <property type="molecule type" value="Genomic_DNA"/>
</dbReference>
<keyword evidence="2" id="KW-1185">Reference proteome</keyword>
<organism evidence="1 2">
    <name type="scientific">Vararia minispora EC-137</name>
    <dbReference type="NCBI Taxonomy" id="1314806"/>
    <lineage>
        <taxon>Eukaryota</taxon>
        <taxon>Fungi</taxon>
        <taxon>Dikarya</taxon>
        <taxon>Basidiomycota</taxon>
        <taxon>Agaricomycotina</taxon>
        <taxon>Agaricomycetes</taxon>
        <taxon>Russulales</taxon>
        <taxon>Lachnocladiaceae</taxon>
        <taxon>Vararia</taxon>
    </lineage>
</organism>
<protein>
    <submittedName>
        <fullName evidence="1">Uncharacterized protein</fullName>
    </submittedName>
</protein>